<dbReference type="Gene3D" id="3.40.50.2000">
    <property type="entry name" value="Glycogen Phosphorylase B"/>
    <property type="match status" value="2"/>
</dbReference>
<evidence type="ECO:0000259" key="1">
    <source>
        <dbReference type="Pfam" id="PF00534"/>
    </source>
</evidence>
<accession>A0ABQ1TPB5</accession>
<dbReference type="Proteomes" id="UP000638462">
    <property type="component" value="Unassembled WGS sequence"/>
</dbReference>
<evidence type="ECO:0000259" key="2">
    <source>
        <dbReference type="Pfam" id="PF13439"/>
    </source>
</evidence>
<organism evidence="3 4">
    <name type="scientific">Pseudoalteromonas gelatinilytica</name>
    <dbReference type="NCBI Taxonomy" id="1703256"/>
    <lineage>
        <taxon>Bacteria</taxon>
        <taxon>Pseudomonadati</taxon>
        <taxon>Pseudomonadota</taxon>
        <taxon>Gammaproteobacteria</taxon>
        <taxon>Alteromonadales</taxon>
        <taxon>Pseudoalteromonadaceae</taxon>
        <taxon>Pseudoalteromonas</taxon>
    </lineage>
</organism>
<dbReference type="SUPFAM" id="SSF53756">
    <property type="entry name" value="UDP-Glycosyltransferase/glycogen phosphorylase"/>
    <property type="match status" value="1"/>
</dbReference>
<dbReference type="GO" id="GO:0016740">
    <property type="term" value="F:transferase activity"/>
    <property type="evidence" value="ECO:0007669"/>
    <property type="project" value="UniProtKB-KW"/>
</dbReference>
<proteinExistence type="predicted"/>
<feature type="domain" description="Glycosyl transferase family 1" evidence="1">
    <location>
        <begin position="178"/>
        <end position="328"/>
    </location>
</feature>
<dbReference type="PANTHER" id="PTHR45947">
    <property type="entry name" value="SULFOQUINOVOSYL TRANSFERASE SQD2"/>
    <property type="match status" value="1"/>
</dbReference>
<dbReference type="Pfam" id="PF13439">
    <property type="entry name" value="Glyco_transf_4"/>
    <property type="match status" value="1"/>
</dbReference>
<keyword evidence="4" id="KW-1185">Reference proteome</keyword>
<dbReference type="InterPro" id="IPR050194">
    <property type="entry name" value="Glycosyltransferase_grp1"/>
</dbReference>
<dbReference type="EMBL" id="BMIT01000009">
    <property type="protein sequence ID" value="GGF00342.1"/>
    <property type="molecule type" value="Genomic_DNA"/>
</dbReference>
<reference evidence="4" key="1">
    <citation type="journal article" date="2019" name="Int. J. Syst. Evol. Microbiol.">
        <title>The Global Catalogue of Microorganisms (GCM) 10K type strain sequencing project: providing services to taxonomists for standard genome sequencing and annotation.</title>
        <authorList>
            <consortium name="The Broad Institute Genomics Platform"/>
            <consortium name="The Broad Institute Genome Sequencing Center for Infectious Disease"/>
            <person name="Wu L."/>
            <person name="Ma J."/>
        </authorList>
    </citation>
    <scope>NUCLEOTIDE SEQUENCE [LARGE SCALE GENOMIC DNA]</scope>
    <source>
        <strain evidence="4">CGMCC 1.15394</strain>
    </source>
</reference>
<dbReference type="RefSeq" id="WP_188729517.1">
    <property type="nucleotide sequence ID" value="NZ_BMIT01000009.1"/>
</dbReference>
<dbReference type="Pfam" id="PF00534">
    <property type="entry name" value="Glycos_transf_1"/>
    <property type="match status" value="1"/>
</dbReference>
<dbReference type="PANTHER" id="PTHR45947:SF3">
    <property type="entry name" value="SULFOQUINOVOSYL TRANSFERASE SQD2"/>
    <property type="match status" value="1"/>
</dbReference>
<comment type="caution">
    <text evidence="3">The sequence shown here is derived from an EMBL/GenBank/DDBJ whole genome shotgun (WGS) entry which is preliminary data.</text>
</comment>
<protein>
    <submittedName>
        <fullName evidence="3">Glycosyl transferase</fullName>
    </submittedName>
</protein>
<name>A0ABQ1TPB5_9GAMM</name>
<keyword evidence="3" id="KW-0808">Transferase</keyword>
<sequence length="355" mass="39667">MRILHVIESSATGTLSIASMAANQQAIHEDVTVIFSRRPDTPENIDKIFVEDVKLIEDKLQAKHFPLSVFSLRKHIKNFSPDVIHCHSSFAGFAGRLAAIGFKSKVFYSPHCISFMRKDISSFKRYLFKLFEKIGGIKNSTYIACSQSELDVIKAELPGARVVLLENAVDLSDFSKESSPSSKVQRVITVGGVRPQKGPDEFAKIAQRFEGTNIEFVWIGDGDLEHKQVLLDAGVLVKGWLPRQQVIEELYQSDLYLSTARWEGMPVSIIEACAAGLPVVARNCDGNKDIITAQNNGLLFDTTECAIKYISDCINDVDFANQLANAANSQVFERFSIDRFYKQLSEIYTSNNRDN</sequence>
<evidence type="ECO:0000313" key="3">
    <source>
        <dbReference type="EMBL" id="GGF00342.1"/>
    </source>
</evidence>
<dbReference type="InterPro" id="IPR028098">
    <property type="entry name" value="Glyco_trans_4-like_N"/>
</dbReference>
<gene>
    <name evidence="3" type="ORF">GCM10008027_26500</name>
</gene>
<evidence type="ECO:0000313" key="4">
    <source>
        <dbReference type="Proteomes" id="UP000638462"/>
    </source>
</evidence>
<dbReference type="InterPro" id="IPR001296">
    <property type="entry name" value="Glyco_trans_1"/>
</dbReference>
<feature type="domain" description="Glycosyltransferase subfamily 4-like N-terminal" evidence="2">
    <location>
        <begin position="29"/>
        <end position="172"/>
    </location>
</feature>